<dbReference type="RefSeq" id="WP_256413181.1">
    <property type="nucleotide sequence ID" value="NZ_JANHDM010000018.1"/>
</dbReference>
<evidence type="ECO:0000256" key="1">
    <source>
        <dbReference type="ARBA" id="ARBA00022679"/>
    </source>
</evidence>
<dbReference type="Proteomes" id="UP001596118">
    <property type="component" value="Unassembled WGS sequence"/>
</dbReference>
<evidence type="ECO:0000256" key="3">
    <source>
        <dbReference type="SAM" id="MobiDB-lite"/>
    </source>
</evidence>
<comment type="caution">
    <text evidence="5">The sequence shown here is derived from an EMBL/GenBank/DDBJ whole genome shotgun (WGS) entry which is preliminary data.</text>
</comment>
<organism evidence="5 6">
    <name type="scientific">Halorubrum rubrum</name>
    <dbReference type="NCBI Taxonomy" id="1126240"/>
    <lineage>
        <taxon>Archaea</taxon>
        <taxon>Methanobacteriati</taxon>
        <taxon>Methanobacteriota</taxon>
        <taxon>Stenosarchaea group</taxon>
        <taxon>Halobacteria</taxon>
        <taxon>Halobacteriales</taxon>
        <taxon>Haloferacaceae</taxon>
        <taxon>Halorubrum</taxon>
    </lineage>
</organism>
<sequence>MTDLDGPSDPRVRPIRPADADRVRSLQRHLREPSSDLLEYGIAIGSGFVSVADARAADDADVTEDGSVAEGGSVVGYALPVDAPTRSGSHLAELVVDPAFRREGRASGLLAAVVDGADGPVTLQAHPDNDAALALYEACGFDVVDRRPDAYVDGDALVLRRE</sequence>
<dbReference type="EMBL" id="JBHSKY010000019">
    <property type="protein sequence ID" value="MFC5280135.1"/>
    <property type="molecule type" value="Genomic_DNA"/>
</dbReference>
<feature type="compositionally biased region" description="Basic and acidic residues" evidence="3">
    <location>
        <begin position="8"/>
        <end position="28"/>
    </location>
</feature>
<keyword evidence="1 5" id="KW-0808">Transferase</keyword>
<evidence type="ECO:0000259" key="4">
    <source>
        <dbReference type="PROSITE" id="PS51186"/>
    </source>
</evidence>
<feature type="domain" description="N-acetyltransferase" evidence="4">
    <location>
        <begin position="10"/>
        <end position="162"/>
    </location>
</feature>
<name>A0ABD5R5M3_9EURY</name>
<dbReference type="InterPro" id="IPR050832">
    <property type="entry name" value="Bact_Acetyltransf"/>
</dbReference>
<dbReference type="EC" id="2.3.1.-" evidence="5"/>
<keyword evidence="6" id="KW-1185">Reference proteome</keyword>
<evidence type="ECO:0000313" key="6">
    <source>
        <dbReference type="Proteomes" id="UP001596118"/>
    </source>
</evidence>
<dbReference type="GO" id="GO:0016746">
    <property type="term" value="F:acyltransferase activity"/>
    <property type="evidence" value="ECO:0007669"/>
    <property type="project" value="UniProtKB-KW"/>
</dbReference>
<dbReference type="Pfam" id="PF00583">
    <property type="entry name" value="Acetyltransf_1"/>
    <property type="match status" value="1"/>
</dbReference>
<dbReference type="Gene3D" id="3.40.630.30">
    <property type="match status" value="1"/>
</dbReference>
<dbReference type="CDD" id="cd04301">
    <property type="entry name" value="NAT_SF"/>
    <property type="match status" value="1"/>
</dbReference>
<dbReference type="AlphaFoldDB" id="A0ABD5R5M3"/>
<proteinExistence type="predicted"/>
<dbReference type="PANTHER" id="PTHR43877">
    <property type="entry name" value="AMINOALKYLPHOSPHONATE N-ACETYLTRANSFERASE-RELATED-RELATED"/>
    <property type="match status" value="1"/>
</dbReference>
<accession>A0ABD5R5M3</accession>
<keyword evidence="2 5" id="KW-0012">Acyltransferase</keyword>
<evidence type="ECO:0000256" key="2">
    <source>
        <dbReference type="ARBA" id="ARBA00023315"/>
    </source>
</evidence>
<dbReference type="InterPro" id="IPR016181">
    <property type="entry name" value="Acyl_CoA_acyltransferase"/>
</dbReference>
<dbReference type="InterPro" id="IPR000182">
    <property type="entry name" value="GNAT_dom"/>
</dbReference>
<feature type="region of interest" description="Disordered" evidence="3">
    <location>
        <begin position="1"/>
        <end position="28"/>
    </location>
</feature>
<dbReference type="PROSITE" id="PS51186">
    <property type="entry name" value="GNAT"/>
    <property type="match status" value="1"/>
</dbReference>
<gene>
    <name evidence="5" type="ORF">ACFPM1_15410</name>
</gene>
<protein>
    <submittedName>
        <fullName evidence="5">GNAT family N-acetyltransferase</fullName>
        <ecNumber evidence="5">2.3.1.-</ecNumber>
    </submittedName>
</protein>
<reference evidence="5 6" key="1">
    <citation type="journal article" date="2019" name="Int. J. Syst. Evol. Microbiol.">
        <title>The Global Catalogue of Microorganisms (GCM) 10K type strain sequencing project: providing services to taxonomists for standard genome sequencing and annotation.</title>
        <authorList>
            <consortium name="The Broad Institute Genomics Platform"/>
            <consortium name="The Broad Institute Genome Sequencing Center for Infectious Disease"/>
            <person name="Wu L."/>
            <person name="Ma J."/>
        </authorList>
    </citation>
    <scope>NUCLEOTIDE SEQUENCE [LARGE SCALE GENOMIC DNA]</scope>
    <source>
        <strain evidence="5 6">CGMCC 1.12124</strain>
    </source>
</reference>
<dbReference type="SUPFAM" id="SSF55729">
    <property type="entry name" value="Acyl-CoA N-acyltransferases (Nat)"/>
    <property type="match status" value="1"/>
</dbReference>
<evidence type="ECO:0000313" key="5">
    <source>
        <dbReference type="EMBL" id="MFC5280135.1"/>
    </source>
</evidence>